<evidence type="ECO:0000313" key="2">
    <source>
        <dbReference type="Proteomes" id="UP000510682"/>
    </source>
</evidence>
<reference evidence="2" key="3">
    <citation type="submission" date="2023-07" db="EMBL/GenBank/DDBJ databases">
        <title>Description of Mycobacterium gordonae subsp. intergordonae subsp.nov. and Mycobacterium gordonae subsp. gordonae subsp. nov.</title>
        <authorList>
            <person name="Huang H."/>
        </authorList>
    </citation>
    <scope>NUCLEOTIDE SEQUENCE [LARGE SCALE GENOMIC DNA]</scope>
    <source>
        <strain evidence="2">24</strain>
    </source>
</reference>
<dbReference type="Proteomes" id="UP000510682">
    <property type="component" value="Chromosome"/>
</dbReference>
<gene>
    <name evidence="1" type="ORF">H0P51_07330</name>
</gene>
<name>A0A7D6I7D2_9MYCO</name>
<organism evidence="1 2">
    <name type="scientific">Mycobacterium vicinigordonae</name>
    <dbReference type="NCBI Taxonomy" id="1719132"/>
    <lineage>
        <taxon>Bacteria</taxon>
        <taxon>Bacillati</taxon>
        <taxon>Actinomycetota</taxon>
        <taxon>Actinomycetes</taxon>
        <taxon>Mycobacteriales</taxon>
        <taxon>Mycobacteriaceae</taxon>
        <taxon>Mycobacterium</taxon>
    </lineage>
</organism>
<dbReference type="RefSeq" id="WP_180917303.1">
    <property type="nucleotide sequence ID" value="NZ_CP059165.1"/>
</dbReference>
<dbReference type="EMBL" id="CP059165">
    <property type="protein sequence ID" value="QLL08718.1"/>
    <property type="molecule type" value="Genomic_DNA"/>
</dbReference>
<proteinExistence type="predicted"/>
<keyword evidence="2" id="KW-1185">Reference proteome</keyword>
<protein>
    <recommendedName>
        <fullName evidence="3">DUF4286 family protein</fullName>
    </recommendedName>
</protein>
<evidence type="ECO:0008006" key="3">
    <source>
        <dbReference type="Google" id="ProtNLM"/>
    </source>
</evidence>
<reference evidence="2" key="1">
    <citation type="submission" date="2020-07" db="EMBL/GenBank/DDBJ databases">
        <title>Description of Mycobacterium gordonae subsp. intergordonae subsp.nov. and Mycobacterium gordonae subsp. gordonae subsp. nov.</title>
        <authorList>
            <person name="Yu X."/>
        </authorList>
    </citation>
    <scope>NUCLEOTIDE SEQUENCE [LARGE SCALE GENOMIC DNA]</scope>
    <source>
        <strain evidence="2">24</strain>
    </source>
</reference>
<evidence type="ECO:0000313" key="1">
    <source>
        <dbReference type="EMBL" id="QLL08718.1"/>
    </source>
</evidence>
<accession>A0A7D6I7D2</accession>
<reference evidence="1 2" key="2">
    <citation type="submission" date="2020-07" db="EMBL/GenBank/DDBJ databases">
        <authorList>
            <person name="Yu X."/>
        </authorList>
    </citation>
    <scope>NUCLEOTIDE SEQUENCE [LARGE SCALE GENOMIC DNA]</scope>
    <source>
        <strain evidence="2">24</strain>
    </source>
</reference>
<dbReference type="AlphaFoldDB" id="A0A7D6I7D2"/>
<dbReference type="KEGG" id="mgor:H0P51_07330"/>
<sequence length="111" mass="12966">MARHVLLVYSEPVPGQEDEYNEWYDGLHLDELLQFDGIVSAERFDFLAHEDFPKPERSRLAIYDVETDNPHDFLRRLLGATESMTVSPSIDIKSVRLYAFESRQPHRNTSQ</sequence>